<dbReference type="Proteomes" id="UP000266841">
    <property type="component" value="Unassembled WGS sequence"/>
</dbReference>
<evidence type="ECO:0008006" key="4">
    <source>
        <dbReference type="Google" id="ProtNLM"/>
    </source>
</evidence>
<evidence type="ECO:0000313" key="3">
    <source>
        <dbReference type="Proteomes" id="UP000266841"/>
    </source>
</evidence>
<feature type="region of interest" description="Disordered" evidence="1">
    <location>
        <begin position="169"/>
        <end position="188"/>
    </location>
</feature>
<dbReference type="EMBL" id="AGNL01015363">
    <property type="protein sequence ID" value="EJK65938.1"/>
    <property type="molecule type" value="Genomic_DNA"/>
</dbReference>
<feature type="region of interest" description="Disordered" evidence="1">
    <location>
        <begin position="238"/>
        <end position="287"/>
    </location>
</feature>
<gene>
    <name evidence="2" type="ORF">THAOC_13162</name>
</gene>
<name>K0SI84_THAOC</name>
<accession>K0SI84</accession>
<evidence type="ECO:0000313" key="2">
    <source>
        <dbReference type="EMBL" id="EJK65938.1"/>
    </source>
</evidence>
<feature type="non-terminal residue" evidence="2">
    <location>
        <position position="1"/>
    </location>
</feature>
<feature type="compositionally biased region" description="Acidic residues" evidence="1">
    <location>
        <begin position="614"/>
        <end position="643"/>
    </location>
</feature>
<keyword evidence="3" id="KW-1185">Reference proteome</keyword>
<protein>
    <recommendedName>
        <fullName evidence="4">DUF659 domain-containing protein</fullName>
    </recommendedName>
</protein>
<feature type="region of interest" description="Disordered" evidence="1">
    <location>
        <begin position="613"/>
        <end position="661"/>
    </location>
</feature>
<evidence type="ECO:0000256" key="1">
    <source>
        <dbReference type="SAM" id="MobiDB-lite"/>
    </source>
</evidence>
<reference evidence="2 3" key="1">
    <citation type="journal article" date="2012" name="Genome Biol.">
        <title>Genome and low-iron response of an oceanic diatom adapted to chronic iron limitation.</title>
        <authorList>
            <person name="Lommer M."/>
            <person name="Specht M."/>
            <person name="Roy A.S."/>
            <person name="Kraemer L."/>
            <person name="Andreson R."/>
            <person name="Gutowska M.A."/>
            <person name="Wolf J."/>
            <person name="Bergner S.V."/>
            <person name="Schilhabel M.B."/>
            <person name="Klostermeier U.C."/>
            <person name="Beiko R.G."/>
            <person name="Rosenstiel P."/>
            <person name="Hippler M."/>
            <person name="Laroche J."/>
        </authorList>
    </citation>
    <scope>NUCLEOTIDE SEQUENCE [LARGE SCALE GENOMIC DNA]</scope>
    <source>
        <strain evidence="2 3">CCMP1005</strain>
    </source>
</reference>
<sequence length="978" mass="108586">FPGTQKKRRRKIPSVIKSYEIVNRVGRPPDVLGGSTSVAARAAACPLAAALAPLPPAIEDPFNATMARCRCCGPCLADLVRSDAHGELSSVWDDTHVVLFECDGKNGKRITKMRCTYCPDNPGVQREWNKSATKMLYHLCGVAGYGIAPCKFIPADRKRLHLSLMSAKTQAKERKDTNRTEVSQQMTNLQESALDTVIASGQSQRRYKHTITARRAGPRDGQALLGFANASKSAKRKHGSDAVITLDDDDDDDDGNLKPAAKPTVGSGEKKPRNNGHTQLKLTNDAPDPAFNGKMDVAIADFIHSNILPFSVAQCPKFFNILKLARRLPTSYKPPSRQAVGGVLLDGLYKSAYDHTIQTLISGASLFGVSLFGDGATLNTIPMINALGAGVNNPMAILRTFDCTDHIARGGRKDAPYIASLFQPLVAELKQQAGGVQVVDIVFFDGASNVQQAGAILAVDYPRISVAHGAEHVVSLFFDDVFTTIDEFKHLANFAARLRIIFCSVRHATTAIFKHALIATVTSKEFRDLKDFESIAQLLINDDFWLYLFSMCRALYAPMRVLRLADQKTPAMGQLLFIVNQASRVMPKYLNKAAEASRLLLDGAMGDVIRNDEILSDSDSDDSEDGGGDSDIELDNDNDDYSDEEYRSGDEDDEPTLPTLPTLTSSVMALWKKRAPKLKHDYALVAYLLNPHSKILAESKQSKTLRHDEAVDRLIEKLLLPQNLTGRDRKTTLSRLVDRFWSEYSDFTEKSGIMNYRIMWDVADSHANEPHVWHKKYTVSRTKVLGKLACLVLSKILGTGSAERHWKLVKEVKSGQRVQTGVEKINKQVHIYGLNGQAKAKLQAKASKMWEDADFDACKLDNYLSEINIELEARIKEGDTRLFRAWLETWEQEDVGPTGNNYFHARLVKKYGGLKWLDPDTGFSVRTAHPKMMYFHKERNNNGYHVLACMDGYDMDKVPGLSKKISMMSGQETMTCSN</sequence>
<feature type="compositionally biased region" description="Basic and acidic residues" evidence="1">
    <location>
        <begin position="170"/>
        <end position="179"/>
    </location>
</feature>
<proteinExistence type="predicted"/>
<comment type="caution">
    <text evidence="2">The sequence shown here is derived from an EMBL/GenBank/DDBJ whole genome shotgun (WGS) entry which is preliminary data.</text>
</comment>
<organism evidence="2 3">
    <name type="scientific">Thalassiosira oceanica</name>
    <name type="common">Marine diatom</name>
    <dbReference type="NCBI Taxonomy" id="159749"/>
    <lineage>
        <taxon>Eukaryota</taxon>
        <taxon>Sar</taxon>
        <taxon>Stramenopiles</taxon>
        <taxon>Ochrophyta</taxon>
        <taxon>Bacillariophyta</taxon>
        <taxon>Coscinodiscophyceae</taxon>
        <taxon>Thalassiosirophycidae</taxon>
        <taxon>Thalassiosirales</taxon>
        <taxon>Thalassiosiraceae</taxon>
        <taxon>Thalassiosira</taxon>
    </lineage>
</organism>
<dbReference type="AlphaFoldDB" id="K0SI84"/>